<dbReference type="GO" id="GO:0005874">
    <property type="term" value="C:microtubule"/>
    <property type="evidence" value="ECO:0007669"/>
    <property type="project" value="UniProtKB-KW"/>
</dbReference>
<organism evidence="8 9">
    <name type="scientific">Acer saccharum</name>
    <name type="common">Sugar maple</name>
    <dbReference type="NCBI Taxonomy" id="4024"/>
    <lineage>
        <taxon>Eukaryota</taxon>
        <taxon>Viridiplantae</taxon>
        <taxon>Streptophyta</taxon>
        <taxon>Embryophyta</taxon>
        <taxon>Tracheophyta</taxon>
        <taxon>Spermatophyta</taxon>
        <taxon>Magnoliopsida</taxon>
        <taxon>eudicotyledons</taxon>
        <taxon>Gunneridae</taxon>
        <taxon>Pentapetalae</taxon>
        <taxon>rosids</taxon>
        <taxon>malvids</taxon>
        <taxon>Sapindales</taxon>
        <taxon>Sapindaceae</taxon>
        <taxon>Hippocastanoideae</taxon>
        <taxon>Acereae</taxon>
        <taxon>Acer</taxon>
    </lineage>
</organism>
<feature type="coiled-coil region" evidence="6">
    <location>
        <begin position="48"/>
        <end position="75"/>
    </location>
</feature>
<feature type="region of interest" description="Disordered" evidence="7">
    <location>
        <begin position="261"/>
        <end position="283"/>
    </location>
</feature>
<dbReference type="EMBL" id="JAUESC010000001">
    <property type="protein sequence ID" value="KAK0607856.1"/>
    <property type="molecule type" value="Genomic_DNA"/>
</dbReference>
<feature type="region of interest" description="Disordered" evidence="7">
    <location>
        <begin position="1"/>
        <end position="34"/>
    </location>
</feature>
<dbReference type="PANTHER" id="PTHR37739">
    <property type="entry name" value="KINESIN-LIKE PROTEIN KIN-12D"/>
    <property type="match status" value="1"/>
</dbReference>
<dbReference type="InterPro" id="IPR044986">
    <property type="entry name" value="KIF15/KIN-12"/>
</dbReference>
<keyword evidence="2" id="KW-0547">Nucleotide-binding</keyword>
<feature type="coiled-coil region" evidence="6">
    <location>
        <begin position="158"/>
        <end position="192"/>
    </location>
</feature>
<protein>
    <submittedName>
        <fullName evidence="8">Uncharacterized protein</fullName>
    </submittedName>
</protein>
<keyword evidence="5" id="KW-0505">Motor protein</keyword>
<evidence type="ECO:0000256" key="1">
    <source>
        <dbReference type="ARBA" id="ARBA00022701"/>
    </source>
</evidence>
<keyword evidence="9" id="KW-1185">Reference proteome</keyword>
<keyword evidence="1" id="KW-0493">Microtubule</keyword>
<gene>
    <name evidence="8" type="ORF">LWI29_021576</name>
</gene>
<feature type="compositionally biased region" description="Polar residues" evidence="7">
    <location>
        <begin position="215"/>
        <end position="224"/>
    </location>
</feature>
<keyword evidence="4 6" id="KW-0175">Coiled coil</keyword>
<accession>A0AA39WA33</accession>
<evidence type="ECO:0000256" key="6">
    <source>
        <dbReference type="SAM" id="Coils"/>
    </source>
</evidence>
<feature type="compositionally biased region" description="Polar residues" evidence="7">
    <location>
        <begin position="7"/>
        <end position="17"/>
    </location>
</feature>
<dbReference type="Proteomes" id="UP001168877">
    <property type="component" value="Unassembled WGS sequence"/>
</dbReference>
<reference evidence="8" key="1">
    <citation type="journal article" date="2022" name="Plant J.">
        <title>Strategies of tolerance reflected in two North American maple genomes.</title>
        <authorList>
            <person name="McEvoy S.L."/>
            <person name="Sezen U.U."/>
            <person name="Trouern-Trend A."/>
            <person name="McMahon S.M."/>
            <person name="Schaberg P.G."/>
            <person name="Yang J."/>
            <person name="Wegrzyn J.L."/>
            <person name="Swenson N.G."/>
        </authorList>
    </citation>
    <scope>NUCLEOTIDE SEQUENCE</scope>
    <source>
        <strain evidence="8">NS2018</strain>
    </source>
</reference>
<proteinExistence type="predicted"/>
<dbReference type="GO" id="GO:0005524">
    <property type="term" value="F:ATP binding"/>
    <property type="evidence" value="ECO:0007669"/>
    <property type="project" value="UniProtKB-KW"/>
</dbReference>
<reference evidence="8" key="2">
    <citation type="submission" date="2023-06" db="EMBL/GenBank/DDBJ databases">
        <authorList>
            <person name="Swenson N.G."/>
            <person name="Wegrzyn J.L."/>
            <person name="Mcevoy S.L."/>
        </authorList>
    </citation>
    <scope>NUCLEOTIDE SEQUENCE</scope>
    <source>
        <strain evidence="8">NS2018</strain>
        <tissue evidence="8">Leaf</tissue>
    </source>
</reference>
<sequence>MILEIKTNLSNPTSTAAASDKTEKSSVRTRGSSSPFRCISSVVQQMNLEKKDQELSTARHRIEELEALAATRQKEVCTLNARLAAAESMTHDVIRDLLGVKLDMTNYANLIDQQNVQQLVVAAHQQTEEFLAKEQIILNLRKQIDNVVEERDSCISEMKRKEADMLAAQVTAEELQERDQLLSAQNEMLKMDKTNLLRRITELDDMVKTLLGTQSTPEHIQQTSKIKENHLQKPGDAADFSRRQEHSVKLLSRVDGELAQYRKSSGSRPHDRIYLHGLETNYR</sequence>
<feature type="region of interest" description="Disordered" evidence="7">
    <location>
        <begin position="215"/>
        <end position="243"/>
    </location>
</feature>
<evidence type="ECO:0000313" key="9">
    <source>
        <dbReference type="Proteomes" id="UP001168877"/>
    </source>
</evidence>
<dbReference type="PANTHER" id="PTHR37739:SF18">
    <property type="entry name" value="KINESIN-LIKE PROTEIN KIN-12C"/>
    <property type="match status" value="1"/>
</dbReference>
<evidence type="ECO:0000256" key="5">
    <source>
        <dbReference type="ARBA" id="ARBA00023175"/>
    </source>
</evidence>
<name>A0AA39WA33_ACESA</name>
<evidence type="ECO:0000256" key="2">
    <source>
        <dbReference type="ARBA" id="ARBA00022741"/>
    </source>
</evidence>
<keyword evidence="3" id="KW-0067">ATP-binding</keyword>
<evidence type="ECO:0000256" key="4">
    <source>
        <dbReference type="ARBA" id="ARBA00023054"/>
    </source>
</evidence>
<comment type="caution">
    <text evidence="8">The sequence shown here is derived from an EMBL/GenBank/DDBJ whole genome shotgun (WGS) entry which is preliminary data.</text>
</comment>
<evidence type="ECO:0000256" key="3">
    <source>
        <dbReference type="ARBA" id="ARBA00022840"/>
    </source>
</evidence>
<evidence type="ECO:0000256" key="7">
    <source>
        <dbReference type="SAM" id="MobiDB-lite"/>
    </source>
</evidence>
<evidence type="ECO:0000313" key="8">
    <source>
        <dbReference type="EMBL" id="KAK0607856.1"/>
    </source>
</evidence>
<dbReference type="AlphaFoldDB" id="A0AA39WA33"/>